<dbReference type="EMBL" id="JAEAOA010001600">
    <property type="protein sequence ID" value="KAK3595671.1"/>
    <property type="molecule type" value="Genomic_DNA"/>
</dbReference>
<dbReference type="Proteomes" id="UP001195483">
    <property type="component" value="Unassembled WGS sequence"/>
</dbReference>
<reference evidence="1" key="2">
    <citation type="journal article" date="2021" name="Genome Biol. Evol.">
        <title>Developing a high-quality reference genome for a parasitic bivalve with doubly uniparental inheritance (Bivalvia: Unionida).</title>
        <authorList>
            <person name="Smith C.H."/>
        </authorList>
    </citation>
    <scope>NUCLEOTIDE SEQUENCE</scope>
    <source>
        <strain evidence="1">CHS0354</strain>
        <tissue evidence="1">Mantle</tissue>
    </source>
</reference>
<dbReference type="AlphaFoldDB" id="A0AAE0SPA2"/>
<reference evidence="1" key="1">
    <citation type="journal article" date="2021" name="Genome Biol. Evol.">
        <title>A High-Quality Reference Genome for a Parasitic Bivalve with Doubly Uniparental Inheritance (Bivalvia: Unionida).</title>
        <authorList>
            <person name="Smith C.H."/>
        </authorList>
    </citation>
    <scope>NUCLEOTIDE SEQUENCE</scope>
    <source>
        <strain evidence="1">CHS0354</strain>
    </source>
</reference>
<keyword evidence="2" id="KW-1185">Reference proteome</keyword>
<evidence type="ECO:0000313" key="2">
    <source>
        <dbReference type="Proteomes" id="UP001195483"/>
    </source>
</evidence>
<sequence>MIRAKVNIPATTRKSPKYRTGLLYNNDLKKPVAGAISKANIRNIKTALPHTK</sequence>
<proteinExistence type="predicted"/>
<name>A0AAE0SPA2_9BIVA</name>
<organism evidence="1 2">
    <name type="scientific">Potamilus streckersoni</name>
    <dbReference type="NCBI Taxonomy" id="2493646"/>
    <lineage>
        <taxon>Eukaryota</taxon>
        <taxon>Metazoa</taxon>
        <taxon>Spiralia</taxon>
        <taxon>Lophotrochozoa</taxon>
        <taxon>Mollusca</taxon>
        <taxon>Bivalvia</taxon>
        <taxon>Autobranchia</taxon>
        <taxon>Heteroconchia</taxon>
        <taxon>Palaeoheterodonta</taxon>
        <taxon>Unionida</taxon>
        <taxon>Unionoidea</taxon>
        <taxon>Unionidae</taxon>
        <taxon>Ambleminae</taxon>
        <taxon>Lampsilini</taxon>
        <taxon>Potamilus</taxon>
    </lineage>
</organism>
<protein>
    <submittedName>
        <fullName evidence="1">Uncharacterized protein</fullName>
    </submittedName>
</protein>
<feature type="non-terminal residue" evidence="1">
    <location>
        <position position="52"/>
    </location>
</feature>
<gene>
    <name evidence="1" type="ORF">CHS0354_026887</name>
</gene>
<reference evidence="1" key="3">
    <citation type="submission" date="2023-05" db="EMBL/GenBank/DDBJ databases">
        <authorList>
            <person name="Smith C.H."/>
        </authorList>
    </citation>
    <scope>NUCLEOTIDE SEQUENCE</scope>
    <source>
        <strain evidence="1">CHS0354</strain>
        <tissue evidence="1">Mantle</tissue>
    </source>
</reference>
<comment type="caution">
    <text evidence="1">The sequence shown here is derived from an EMBL/GenBank/DDBJ whole genome shotgun (WGS) entry which is preliminary data.</text>
</comment>
<accession>A0AAE0SPA2</accession>
<evidence type="ECO:0000313" key="1">
    <source>
        <dbReference type="EMBL" id="KAK3595671.1"/>
    </source>
</evidence>